<comment type="caution">
    <text evidence="1">The sequence shown here is derived from an EMBL/GenBank/DDBJ whole genome shotgun (WGS) entry which is preliminary data.</text>
</comment>
<sequence length="116" mass="12235">MPSTTIRCERSMPAPAEVAYEVATDPAQLHRWVPVLGLPEGEEPALQVDRANLRASWGHGSGYAGHLQVEDADAGTSVVRLDLEFAGGAPDSAEELVGQALDLLAGEVETRVDDAS</sequence>
<dbReference type="EMBL" id="SGXD01000005">
    <property type="protein sequence ID" value="RZS80014.1"/>
    <property type="molecule type" value="Genomic_DNA"/>
</dbReference>
<dbReference type="Gene3D" id="3.30.530.20">
    <property type="match status" value="1"/>
</dbReference>
<dbReference type="RefSeq" id="WP_130494230.1">
    <property type="nucleotide sequence ID" value="NZ_SGXD01000005.1"/>
</dbReference>
<accession>A0A4V2F2T5</accession>
<dbReference type="InterPro" id="IPR023393">
    <property type="entry name" value="START-like_dom_sf"/>
</dbReference>
<reference evidence="1 2" key="1">
    <citation type="submission" date="2019-02" db="EMBL/GenBank/DDBJ databases">
        <title>Genomic Encyclopedia of Type Strains, Phase IV (KMG-IV): sequencing the most valuable type-strain genomes for metagenomic binning, comparative biology and taxonomic classification.</title>
        <authorList>
            <person name="Goeker M."/>
        </authorList>
    </citation>
    <scope>NUCLEOTIDE SEQUENCE [LARGE SCALE GENOMIC DNA]</scope>
    <source>
        <strain evidence="1 2">DSM 45622</strain>
    </source>
</reference>
<evidence type="ECO:0000313" key="1">
    <source>
        <dbReference type="EMBL" id="RZS80014.1"/>
    </source>
</evidence>
<dbReference type="SUPFAM" id="SSF55961">
    <property type="entry name" value="Bet v1-like"/>
    <property type="match status" value="1"/>
</dbReference>
<name>A0A4V2F2T5_9ACTN</name>
<evidence type="ECO:0008006" key="3">
    <source>
        <dbReference type="Google" id="ProtNLM"/>
    </source>
</evidence>
<keyword evidence="2" id="KW-1185">Reference proteome</keyword>
<protein>
    <recommendedName>
        <fullName evidence="3">Polyketide cyclase/dehydrase/lipid transport protein</fullName>
    </recommendedName>
</protein>
<dbReference type="Proteomes" id="UP000293638">
    <property type="component" value="Unassembled WGS sequence"/>
</dbReference>
<gene>
    <name evidence="1" type="ORF">EV189_3493</name>
</gene>
<evidence type="ECO:0000313" key="2">
    <source>
        <dbReference type="Proteomes" id="UP000293638"/>
    </source>
</evidence>
<dbReference type="OrthoDB" id="3698439at2"/>
<organism evidence="1 2">
    <name type="scientific">Motilibacter rhizosphaerae</name>
    <dbReference type="NCBI Taxonomy" id="598652"/>
    <lineage>
        <taxon>Bacteria</taxon>
        <taxon>Bacillati</taxon>
        <taxon>Actinomycetota</taxon>
        <taxon>Actinomycetes</taxon>
        <taxon>Motilibacterales</taxon>
        <taxon>Motilibacteraceae</taxon>
        <taxon>Motilibacter</taxon>
    </lineage>
</organism>
<proteinExistence type="predicted"/>
<dbReference type="AlphaFoldDB" id="A0A4V2F2T5"/>